<evidence type="ECO:0000313" key="1">
    <source>
        <dbReference type="EMBL" id="CCH18249.1"/>
    </source>
</evidence>
<dbReference type="Proteomes" id="UP000003448">
    <property type="component" value="Unassembled WGS sequence"/>
</dbReference>
<sequence>MGDFDFYVGTWNVVNRRLRERLTGCDEWDEFPAVSVAHSFFGGGGNFDEITFPTKGFSGATIRIFDPAREQWSIYWMNSGRGEVEQPPMVGRFVDGVGRFYADDKHEGRPVRCRFIWSGITATTARWEQAFSVDGERTWETNWIMESTRASTG</sequence>
<organism evidence="1 2">
    <name type="scientific">Micromonospora lupini str. Lupac 08</name>
    <dbReference type="NCBI Taxonomy" id="1150864"/>
    <lineage>
        <taxon>Bacteria</taxon>
        <taxon>Bacillati</taxon>
        <taxon>Actinomycetota</taxon>
        <taxon>Actinomycetes</taxon>
        <taxon>Micromonosporales</taxon>
        <taxon>Micromonosporaceae</taxon>
        <taxon>Micromonospora</taxon>
    </lineage>
</organism>
<dbReference type="RefSeq" id="WP_007459474.1">
    <property type="nucleotide sequence ID" value="NZ_HF570108.1"/>
</dbReference>
<reference evidence="2" key="1">
    <citation type="journal article" date="2012" name="J. Bacteriol.">
        <title>Genome Sequence of Micromonospora lupini Lupac 08, Isolated from Root Nodules of Lupinus angustifolius.</title>
        <authorList>
            <person name="Alonso-Vega P."/>
            <person name="Normand P."/>
            <person name="Bacigalupe R."/>
            <person name="Pujic P."/>
            <person name="Lajus A."/>
            <person name="Vallenet D."/>
            <person name="Carro L."/>
            <person name="Coll P."/>
            <person name="Trujillo M.E."/>
        </authorList>
    </citation>
    <scope>NUCLEOTIDE SEQUENCE [LARGE SCALE GENOMIC DNA]</scope>
    <source>
        <strain evidence="2">Lupac 08</strain>
    </source>
</reference>
<name>I0L352_9ACTN</name>
<dbReference type="AlphaFoldDB" id="I0L352"/>
<dbReference type="eggNOG" id="ENOG5032TID">
    <property type="taxonomic scope" value="Bacteria"/>
</dbReference>
<gene>
    <name evidence="1" type="ORF">MILUP08_43154</name>
</gene>
<evidence type="ECO:0000313" key="2">
    <source>
        <dbReference type="Proteomes" id="UP000003448"/>
    </source>
</evidence>
<keyword evidence="2" id="KW-1185">Reference proteome</keyword>
<protein>
    <recommendedName>
        <fullName evidence="3">DUF1579 domain-containing protein</fullName>
    </recommendedName>
</protein>
<evidence type="ECO:0008006" key="3">
    <source>
        <dbReference type="Google" id="ProtNLM"/>
    </source>
</evidence>
<dbReference type="EMBL" id="CAIE01000025">
    <property type="protein sequence ID" value="CCH18249.1"/>
    <property type="molecule type" value="Genomic_DNA"/>
</dbReference>
<dbReference type="OrthoDB" id="9814791at2"/>
<dbReference type="STRING" id="1150864.MILUP08_43154"/>
<accession>I0L352</accession>
<comment type="caution">
    <text evidence="1">The sequence shown here is derived from an EMBL/GenBank/DDBJ whole genome shotgun (WGS) entry which is preliminary data.</text>
</comment>
<proteinExistence type="predicted"/>